<dbReference type="InterPro" id="IPR002379">
    <property type="entry name" value="ATPase_proteolipid_c-like_dom"/>
</dbReference>
<evidence type="ECO:0000313" key="11">
    <source>
        <dbReference type="EMBL" id="KCV68863.1"/>
    </source>
</evidence>
<comment type="caution">
    <text evidence="9">Lacks conserved residue(s) required for the propagation of feature annotation.</text>
</comment>
<feature type="transmembrane region" description="Helical" evidence="9">
    <location>
        <begin position="90"/>
        <end position="111"/>
    </location>
</feature>
<protein>
    <submittedName>
        <fullName evidence="11">V-type H+-transporting ATPase 21kDa proteolipid subunit</fullName>
    </submittedName>
</protein>
<evidence type="ECO:0000256" key="2">
    <source>
        <dbReference type="ARBA" id="ARBA00007296"/>
    </source>
</evidence>
<evidence type="ECO:0000256" key="5">
    <source>
        <dbReference type="ARBA" id="ARBA00022781"/>
    </source>
</evidence>
<dbReference type="Gene3D" id="1.20.120.610">
    <property type="entry name" value="lithium bound rotor ring of v- atpase"/>
    <property type="match status" value="1"/>
</dbReference>
<evidence type="ECO:0000256" key="9">
    <source>
        <dbReference type="RuleBase" id="RU363060"/>
    </source>
</evidence>
<accession>A0A058Z4L1</accession>
<gene>
    <name evidence="11" type="ORF">H696_04281</name>
</gene>
<comment type="similarity">
    <text evidence="2 9">Belongs to the V-ATPase proteolipid subunit family.</text>
</comment>
<evidence type="ECO:0000313" key="12">
    <source>
        <dbReference type="Proteomes" id="UP000030693"/>
    </source>
</evidence>
<dbReference type="RefSeq" id="XP_009496434.1">
    <property type="nucleotide sequence ID" value="XM_009498159.1"/>
</dbReference>
<name>A0A058Z4L1_FONAL</name>
<evidence type="ECO:0000256" key="1">
    <source>
        <dbReference type="ARBA" id="ARBA00004141"/>
    </source>
</evidence>
<dbReference type="SUPFAM" id="SSF81333">
    <property type="entry name" value="F1F0 ATP synthase subunit C"/>
    <property type="match status" value="2"/>
</dbReference>
<reference evidence="11" key="1">
    <citation type="submission" date="2013-04" db="EMBL/GenBank/DDBJ databases">
        <title>The Genome Sequence of Fonticula alba ATCC 38817.</title>
        <authorList>
            <consortium name="The Broad Institute Genomics Platform"/>
            <person name="Russ C."/>
            <person name="Cuomo C."/>
            <person name="Burger G."/>
            <person name="Gray M.W."/>
            <person name="Holland P.W.H."/>
            <person name="King N."/>
            <person name="Lang F.B.F."/>
            <person name="Roger A.J."/>
            <person name="Ruiz-Trillo I."/>
            <person name="Brown M."/>
            <person name="Walker B."/>
            <person name="Young S."/>
            <person name="Zeng Q."/>
            <person name="Gargeya S."/>
            <person name="Fitzgerald M."/>
            <person name="Haas B."/>
            <person name="Abouelleil A."/>
            <person name="Allen A.W."/>
            <person name="Alvarado L."/>
            <person name="Arachchi H.M."/>
            <person name="Berlin A.M."/>
            <person name="Chapman S.B."/>
            <person name="Gainer-Dewar J."/>
            <person name="Goldberg J."/>
            <person name="Griggs A."/>
            <person name="Gujja S."/>
            <person name="Hansen M."/>
            <person name="Howarth C."/>
            <person name="Imamovic A."/>
            <person name="Ireland A."/>
            <person name="Larimer J."/>
            <person name="McCowan C."/>
            <person name="Murphy C."/>
            <person name="Pearson M."/>
            <person name="Poon T.W."/>
            <person name="Priest M."/>
            <person name="Roberts A."/>
            <person name="Saif S."/>
            <person name="Shea T."/>
            <person name="Sisk P."/>
            <person name="Sykes S."/>
            <person name="Wortman J."/>
            <person name="Nusbaum C."/>
            <person name="Birren B."/>
        </authorList>
    </citation>
    <scope>NUCLEOTIDE SEQUENCE [LARGE SCALE GENOMIC DNA]</scope>
    <source>
        <strain evidence="11">ATCC 38817</strain>
    </source>
</reference>
<dbReference type="Proteomes" id="UP000030693">
    <property type="component" value="Unassembled WGS sequence"/>
</dbReference>
<dbReference type="InterPro" id="IPR035921">
    <property type="entry name" value="F/V-ATP_Csub_sf"/>
</dbReference>
<keyword evidence="8 9" id="KW-0472">Membrane</keyword>
<evidence type="ECO:0000256" key="6">
    <source>
        <dbReference type="ARBA" id="ARBA00022989"/>
    </source>
</evidence>
<feature type="transmembrane region" description="Helical" evidence="9">
    <location>
        <begin position="131"/>
        <end position="157"/>
    </location>
</feature>
<dbReference type="Pfam" id="PF00137">
    <property type="entry name" value="ATP-synt_C"/>
    <property type="match status" value="2"/>
</dbReference>
<dbReference type="FunFam" id="1.20.120.610:FF:000002">
    <property type="entry name" value="V-type proton ATPase proteolipid subunit"/>
    <property type="match status" value="1"/>
</dbReference>
<evidence type="ECO:0000256" key="4">
    <source>
        <dbReference type="ARBA" id="ARBA00022692"/>
    </source>
</evidence>
<dbReference type="AlphaFoldDB" id="A0A058Z4L1"/>
<dbReference type="OMA" id="TSPYMWG"/>
<dbReference type="eggNOG" id="KOG0233">
    <property type="taxonomic scope" value="Eukaryota"/>
</dbReference>
<keyword evidence="12" id="KW-1185">Reference proteome</keyword>
<evidence type="ECO:0000256" key="7">
    <source>
        <dbReference type="ARBA" id="ARBA00023065"/>
    </source>
</evidence>
<dbReference type="CDD" id="cd18178">
    <property type="entry name" value="ATP-synt_Vo_c_ATP6F_rpt2"/>
    <property type="match status" value="1"/>
</dbReference>
<dbReference type="OrthoDB" id="10264021at2759"/>
<keyword evidence="7 9" id="KW-0406">Ion transport</keyword>
<evidence type="ECO:0000256" key="8">
    <source>
        <dbReference type="ARBA" id="ARBA00023136"/>
    </source>
</evidence>
<feature type="domain" description="V-ATPase proteolipid subunit C-like" evidence="10">
    <location>
        <begin position="51"/>
        <end position="109"/>
    </location>
</feature>
<organism evidence="11">
    <name type="scientific">Fonticula alba</name>
    <name type="common">Slime mold</name>
    <dbReference type="NCBI Taxonomy" id="691883"/>
    <lineage>
        <taxon>Eukaryota</taxon>
        <taxon>Rotosphaerida</taxon>
        <taxon>Fonticulaceae</taxon>
        <taxon>Fonticula</taxon>
    </lineage>
</organism>
<keyword evidence="3 9" id="KW-0813">Transport</keyword>
<dbReference type="PANTHER" id="PTHR10263">
    <property type="entry name" value="V-TYPE PROTON ATPASE PROTEOLIPID SUBUNIT"/>
    <property type="match status" value="1"/>
</dbReference>
<dbReference type="InterPro" id="IPR000245">
    <property type="entry name" value="ATPase_proteolipid_csu"/>
</dbReference>
<keyword evidence="6 9" id="KW-1133">Transmembrane helix</keyword>
<dbReference type="STRING" id="691883.A0A058Z4L1"/>
<comment type="subcellular location">
    <subcellularLocation>
        <location evidence="1">Membrane</location>
        <topology evidence="1">Multi-pass membrane protein</topology>
    </subcellularLocation>
</comment>
<keyword evidence="4 9" id="KW-0812">Transmembrane</keyword>
<evidence type="ECO:0000256" key="3">
    <source>
        <dbReference type="ARBA" id="ARBA00022448"/>
    </source>
</evidence>
<feature type="transmembrane region" description="Helical" evidence="9">
    <location>
        <begin position="169"/>
        <end position="193"/>
    </location>
</feature>
<feature type="domain" description="V-ATPase proteolipid subunit C-like" evidence="10">
    <location>
        <begin position="136"/>
        <end position="193"/>
    </location>
</feature>
<dbReference type="GO" id="GO:0046961">
    <property type="term" value="F:proton-transporting ATPase activity, rotational mechanism"/>
    <property type="evidence" value="ECO:0007669"/>
    <property type="project" value="InterPro"/>
</dbReference>
<feature type="transmembrane region" description="Helical" evidence="9">
    <location>
        <begin position="47"/>
        <end position="78"/>
    </location>
</feature>
<proteinExistence type="inferred from homology"/>
<dbReference type="GO" id="GO:0033179">
    <property type="term" value="C:proton-transporting V-type ATPase, V0 domain"/>
    <property type="evidence" value="ECO:0007669"/>
    <property type="project" value="InterPro"/>
</dbReference>
<dbReference type="EMBL" id="KB932207">
    <property type="protein sequence ID" value="KCV68863.1"/>
    <property type="molecule type" value="Genomic_DNA"/>
</dbReference>
<dbReference type="CDD" id="cd18177">
    <property type="entry name" value="ATP-synt_Vo_c_ATP6F_rpt1"/>
    <property type="match status" value="1"/>
</dbReference>
<dbReference type="PRINTS" id="PR00122">
    <property type="entry name" value="VACATPASE"/>
</dbReference>
<sequence length="204" mass="20661">MSAGKTASAVIVGTLAAATVLGLYMVLTGDGQYFDVGNFLLSISPYAWATLGISLCIGLSVVGAGWGIYTIGAAILGAGVKVPRVRTKNLLSIVLCEAVAIYGIILAIVYSQKLGGAVAYEGFTRADYYTGYAVFFAGLSAGFTNLVCGISVGVAGSGTALADAHDATLFVKTLVIQIFASAIGLFGLIVGLLQGGQARAFGEA</sequence>
<evidence type="ECO:0000259" key="10">
    <source>
        <dbReference type="Pfam" id="PF00137"/>
    </source>
</evidence>
<feature type="transmembrane region" description="Helical" evidence="9">
    <location>
        <begin position="7"/>
        <end position="27"/>
    </location>
</feature>
<dbReference type="GeneID" id="20529006"/>
<keyword evidence="5" id="KW-0375">Hydrogen ion transport</keyword>